<evidence type="ECO:0000256" key="5">
    <source>
        <dbReference type="ARBA" id="ARBA00022989"/>
    </source>
</evidence>
<evidence type="ECO:0000256" key="7">
    <source>
        <dbReference type="RuleBase" id="RU363032"/>
    </source>
</evidence>
<comment type="similarity">
    <text evidence="7">Belongs to the binding-protein-dependent transport system permease family.</text>
</comment>
<evidence type="ECO:0000256" key="1">
    <source>
        <dbReference type="ARBA" id="ARBA00004651"/>
    </source>
</evidence>
<dbReference type="Proteomes" id="UP001528672">
    <property type="component" value="Unassembled WGS sequence"/>
</dbReference>
<feature type="transmembrane region" description="Helical" evidence="7">
    <location>
        <begin position="269"/>
        <end position="286"/>
    </location>
</feature>
<evidence type="ECO:0000313" key="10">
    <source>
        <dbReference type="EMBL" id="MDD0813172.1"/>
    </source>
</evidence>
<reference evidence="10 11" key="1">
    <citation type="submission" date="2023-02" db="EMBL/GenBank/DDBJ databases">
        <title>Bacterial whole genome sequence for Curvibacter sp. HBC28.</title>
        <authorList>
            <person name="Le V."/>
            <person name="Ko S.-R."/>
            <person name="Ahn C.-Y."/>
            <person name="Oh H.-M."/>
        </authorList>
    </citation>
    <scope>NUCLEOTIDE SEQUENCE [LARGE SCALE GENOMIC DNA]</scope>
    <source>
        <strain evidence="10 11">HBC28</strain>
    </source>
</reference>
<evidence type="ECO:0000256" key="2">
    <source>
        <dbReference type="ARBA" id="ARBA00022448"/>
    </source>
</evidence>
<dbReference type="EMBL" id="JAQSIO010000001">
    <property type="protein sequence ID" value="MDD0813172.1"/>
    <property type="molecule type" value="Genomic_DNA"/>
</dbReference>
<evidence type="ECO:0000256" key="4">
    <source>
        <dbReference type="ARBA" id="ARBA00022692"/>
    </source>
</evidence>
<keyword evidence="4 7" id="KW-0812">Transmembrane</keyword>
<dbReference type="PANTHER" id="PTHR30151:SF38">
    <property type="entry name" value="ALIPHATIC SULFONATES TRANSPORT PERMEASE PROTEIN SSUC-RELATED"/>
    <property type="match status" value="1"/>
</dbReference>
<feature type="transmembrane region" description="Helical" evidence="7">
    <location>
        <begin position="239"/>
        <end position="262"/>
    </location>
</feature>
<evidence type="ECO:0000313" key="11">
    <source>
        <dbReference type="Proteomes" id="UP001528672"/>
    </source>
</evidence>
<organism evidence="10 11">
    <name type="scientific">Curvibacter microcysteis</name>
    <dbReference type="NCBI Taxonomy" id="3026419"/>
    <lineage>
        <taxon>Bacteria</taxon>
        <taxon>Pseudomonadati</taxon>
        <taxon>Pseudomonadota</taxon>
        <taxon>Betaproteobacteria</taxon>
        <taxon>Burkholderiales</taxon>
        <taxon>Comamonadaceae</taxon>
        <taxon>Curvibacter</taxon>
    </lineage>
</organism>
<dbReference type="Gene3D" id="1.10.3720.10">
    <property type="entry name" value="MetI-like"/>
    <property type="match status" value="1"/>
</dbReference>
<feature type="compositionally biased region" description="Low complexity" evidence="8">
    <location>
        <begin position="22"/>
        <end position="40"/>
    </location>
</feature>
<feature type="transmembrane region" description="Helical" evidence="7">
    <location>
        <begin position="117"/>
        <end position="137"/>
    </location>
</feature>
<dbReference type="PROSITE" id="PS50928">
    <property type="entry name" value="ABC_TM1"/>
    <property type="match status" value="1"/>
</dbReference>
<evidence type="ECO:0000256" key="6">
    <source>
        <dbReference type="ARBA" id="ARBA00023136"/>
    </source>
</evidence>
<evidence type="ECO:0000259" key="9">
    <source>
        <dbReference type="PROSITE" id="PS50928"/>
    </source>
</evidence>
<comment type="caution">
    <text evidence="10">The sequence shown here is derived from an EMBL/GenBank/DDBJ whole genome shotgun (WGS) entry which is preliminary data.</text>
</comment>
<proteinExistence type="inferred from homology"/>
<comment type="subcellular location">
    <subcellularLocation>
        <location evidence="1 7">Cell membrane</location>
        <topology evidence="1 7">Multi-pass membrane protein</topology>
    </subcellularLocation>
</comment>
<feature type="domain" description="ABC transmembrane type-1" evidence="9">
    <location>
        <begin position="106"/>
        <end position="290"/>
    </location>
</feature>
<feature type="transmembrane region" description="Helical" evidence="7">
    <location>
        <begin position="157"/>
        <end position="174"/>
    </location>
</feature>
<protein>
    <submittedName>
        <fullName evidence="10">ABC transporter permease</fullName>
    </submittedName>
</protein>
<name>A0ABT5M9A8_9BURK</name>
<feature type="transmembrane region" description="Helical" evidence="7">
    <location>
        <begin position="60"/>
        <end position="77"/>
    </location>
</feature>
<dbReference type="Pfam" id="PF00528">
    <property type="entry name" value="BPD_transp_1"/>
    <property type="match status" value="1"/>
</dbReference>
<keyword evidence="6 7" id="KW-0472">Membrane</keyword>
<evidence type="ECO:0000256" key="3">
    <source>
        <dbReference type="ARBA" id="ARBA00022475"/>
    </source>
</evidence>
<feature type="region of interest" description="Disordered" evidence="8">
    <location>
        <begin position="19"/>
        <end position="45"/>
    </location>
</feature>
<dbReference type="PANTHER" id="PTHR30151">
    <property type="entry name" value="ALKANE SULFONATE ABC TRANSPORTER-RELATED, MEMBRANE SUBUNIT"/>
    <property type="match status" value="1"/>
</dbReference>
<keyword evidence="2 7" id="KW-0813">Transport</keyword>
<dbReference type="InterPro" id="IPR000515">
    <property type="entry name" value="MetI-like"/>
</dbReference>
<dbReference type="RefSeq" id="WP_273924703.1">
    <property type="nucleotide sequence ID" value="NZ_JAQSIO010000001.1"/>
</dbReference>
<sequence>MSHPLYLALEQAEIEAVAQRGATAPATPEAAPAPQAAKAECSAQPKGPAPRLGNWWRDTLLAWPVPLTVLLLWALAARWEWIAPQVLPAPSVVADTLWDLISSGEMGDNLLISAQRVLAGFGLGAALGLLLGVAMGLSPTFKDYVYPLFKAFSQVPVLGWMPLLMLLVGIDEALKIILISKAAMVPIAINTYKGIGNVPNRYIEVARVYGFSRWQLLSRVVFPAAAAPIWNGVRYGLTHAWLALVVVELLASSEGLGFMIVYGRQLFQLDVVMAAVVVVGVVGFALDKVLASVELWLLRWRRTGF</sequence>
<evidence type="ECO:0000256" key="8">
    <source>
        <dbReference type="SAM" id="MobiDB-lite"/>
    </source>
</evidence>
<keyword evidence="11" id="KW-1185">Reference proteome</keyword>
<keyword evidence="5 7" id="KW-1133">Transmembrane helix</keyword>
<dbReference type="SUPFAM" id="SSF161098">
    <property type="entry name" value="MetI-like"/>
    <property type="match status" value="1"/>
</dbReference>
<keyword evidence="3" id="KW-1003">Cell membrane</keyword>
<dbReference type="CDD" id="cd06261">
    <property type="entry name" value="TM_PBP2"/>
    <property type="match status" value="1"/>
</dbReference>
<dbReference type="InterPro" id="IPR035906">
    <property type="entry name" value="MetI-like_sf"/>
</dbReference>
<accession>A0ABT5M9A8</accession>
<gene>
    <name evidence="10" type="ORF">PSQ39_00870</name>
</gene>